<feature type="region of interest" description="Disordered" evidence="1">
    <location>
        <begin position="1"/>
        <end position="41"/>
    </location>
</feature>
<keyword evidence="2" id="KW-1133">Transmembrane helix</keyword>
<dbReference type="Gene3D" id="1.20.1170.10">
    <property type="match status" value="1"/>
</dbReference>
<dbReference type="AlphaFoldDB" id="A0A754EDY9"/>
<keyword evidence="2" id="KW-0812">Transmembrane</keyword>
<sequence>MKAPVIDITTRRKGERSPFTDHKETFYTGGGNGGGGGSKMEARVAKLESDVEHIASDTTDIKMNLRKTSSDVSDLKTELALTKRDTSDIKANTDANKAEFEALTTRMKGVEDSINSFKTTVKVGVGVISAAVVVFGVIAGPYLAKIAEIINSLALKN</sequence>
<evidence type="ECO:0000256" key="2">
    <source>
        <dbReference type="SAM" id="Phobius"/>
    </source>
</evidence>
<feature type="transmembrane region" description="Helical" evidence="2">
    <location>
        <begin position="123"/>
        <end position="144"/>
    </location>
</feature>
<keyword evidence="2" id="KW-0472">Membrane</keyword>
<comment type="caution">
    <text evidence="3">The sequence shown here is derived from an EMBL/GenBank/DDBJ whole genome shotgun (WGS) entry which is preliminary data.</text>
</comment>
<dbReference type="RefSeq" id="WP_079791442.1">
    <property type="nucleotide sequence ID" value="NZ_MXLQ01000006.1"/>
</dbReference>
<accession>A0A754EDY9</accession>
<protein>
    <recommendedName>
        <fullName evidence="4">Hemolysin XhlA</fullName>
    </recommendedName>
</protein>
<dbReference type="EMBL" id="DAAWNC010000008">
    <property type="protein sequence ID" value="HAF8579496.1"/>
    <property type="molecule type" value="Genomic_DNA"/>
</dbReference>
<reference evidence="3" key="1">
    <citation type="journal article" date="2018" name="Genome Biol.">
        <title>SKESA: strategic k-mer extension for scrupulous assemblies.</title>
        <authorList>
            <person name="Souvorov A."/>
            <person name="Agarwala R."/>
            <person name="Lipman D.J."/>
        </authorList>
    </citation>
    <scope>NUCLEOTIDE SEQUENCE</scope>
    <source>
        <strain evidence="3">MA.MZ045</strain>
    </source>
</reference>
<feature type="compositionally biased region" description="Gly residues" evidence="1">
    <location>
        <begin position="28"/>
        <end position="38"/>
    </location>
</feature>
<reference evidence="3" key="2">
    <citation type="submission" date="2020-02" db="EMBL/GenBank/DDBJ databases">
        <authorList>
            <consortium name="NCBI Pathogen Detection Project"/>
        </authorList>
    </citation>
    <scope>NUCLEOTIDE SEQUENCE</scope>
    <source>
        <strain evidence="3">MA.MZ045</strain>
    </source>
</reference>
<feature type="compositionally biased region" description="Basic and acidic residues" evidence="1">
    <location>
        <begin position="9"/>
        <end position="25"/>
    </location>
</feature>
<proteinExistence type="predicted"/>
<evidence type="ECO:0000313" key="3">
    <source>
        <dbReference type="EMBL" id="HAF8579496.1"/>
    </source>
</evidence>
<name>A0A754EDY9_SALER</name>
<evidence type="ECO:0008006" key="4">
    <source>
        <dbReference type="Google" id="ProtNLM"/>
    </source>
</evidence>
<evidence type="ECO:0000256" key="1">
    <source>
        <dbReference type="SAM" id="MobiDB-lite"/>
    </source>
</evidence>
<gene>
    <name evidence="3" type="ORF">G5T75_003440</name>
</gene>
<organism evidence="3">
    <name type="scientific">Salmonella enterica</name>
    <name type="common">Salmonella choleraesuis</name>
    <dbReference type="NCBI Taxonomy" id="28901"/>
    <lineage>
        <taxon>Bacteria</taxon>
        <taxon>Pseudomonadati</taxon>
        <taxon>Pseudomonadota</taxon>
        <taxon>Gammaproteobacteria</taxon>
        <taxon>Enterobacterales</taxon>
        <taxon>Enterobacteriaceae</taxon>
        <taxon>Salmonella</taxon>
    </lineage>
</organism>